<sequence length="606" mass="65591">MNVNGLMLTAALLCMAIAALSELAIPHFTTATIFSVTESGSSVKFYHNVKLLAVLSVMYGFFAGLRGFLISLLNTDLIQNLRSELFGTLIRQPVEFFDTAEVGVLTSRIGADCQAVVRCLSTNLNVALRNGLQCIGGAVYLWMLSKELALTCCSVTVLLWAVALRYGGFTRKAQRAYQDGLAETNQVAEEVFLLARAVRTFGTEEKETGRYRRCLAMLRRISIRQATAYLFYLVTNASLFNLTKVLSLMVGGSMALAGRITPEQLTTFVLYVEFVTAASLSVCDQWGGIMESIGASERVMDYLDRGAAPQLSSGRILPDFTGRVEVKDVWYAYATRPKSPALRGVSLALEPGKLLALVGLSGSGKSTLVSLLERHYDSTQGQVLVDGVDIKEVDANWFRSQLGVVSQQPGLFSDTVAANITYGLEGKVSREDVIESAKLANAHGFITALPDGYDTKVTDNLLSGGQKQRIALARALIRKPKVLILDEATSALDAESEAAVQEALDRAMRTAGRAVLVIAHRLSTVRSADNIVVMEQGRIVEEGTHDELVMEGGTYASLVARQSGQPASHSLQSKSDDSVSRASQRRRQEMEREREGAAASSSGKAA</sequence>
<keyword evidence="5 8" id="KW-1133">Transmembrane helix</keyword>
<dbReference type="SMART" id="SM00382">
    <property type="entry name" value="AAA"/>
    <property type="match status" value="1"/>
</dbReference>
<evidence type="ECO:0000256" key="5">
    <source>
        <dbReference type="ARBA" id="ARBA00022989"/>
    </source>
</evidence>
<proteinExistence type="predicted"/>
<dbReference type="InterPro" id="IPR039421">
    <property type="entry name" value="Type_1_exporter"/>
</dbReference>
<feature type="signal peptide" evidence="9">
    <location>
        <begin position="1"/>
        <end position="21"/>
    </location>
</feature>
<dbReference type="SUPFAM" id="SSF52540">
    <property type="entry name" value="P-loop containing nucleoside triphosphate hydrolases"/>
    <property type="match status" value="1"/>
</dbReference>
<evidence type="ECO:0000256" key="7">
    <source>
        <dbReference type="SAM" id="MobiDB-lite"/>
    </source>
</evidence>
<dbReference type="InterPro" id="IPR003593">
    <property type="entry name" value="AAA+_ATPase"/>
</dbReference>
<evidence type="ECO:0000256" key="8">
    <source>
        <dbReference type="SAM" id="Phobius"/>
    </source>
</evidence>
<dbReference type="Pfam" id="PF00005">
    <property type="entry name" value="ABC_tran"/>
    <property type="match status" value="1"/>
</dbReference>
<evidence type="ECO:0000313" key="12">
    <source>
        <dbReference type="EMBL" id="KAK9901607.1"/>
    </source>
</evidence>
<feature type="domain" description="ABC transporter" evidence="10">
    <location>
        <begin position="324"/>
        <end position="561"/>
    </location>
</feature>
<feature type="compositionally biased region" description="Low complexity" evidence="7">
    <location>
        <begin position="597"/>
        <end position="606"/>
    </location>
</feature>
<protein>
    <submittedName>
        <fullName evidence="12">Uncharacterized protein</fullName>
    </submittedName>
</protein>
<feature type="transmembrane region" description="Helical" evidence="8">
    <location>
        <begin position="51"/>
        <end position="73"/>
    </location>
</feature>
<feature type="region of interest" description="Disordered" evidence="7">
    <location>
        <begin position="562"/>
        <end position="606"/>
    </location>
</feature>
<dbReference type="CDD" id="cd18572">
    <property type="entry name" value="ABC_6TM_TAP"/>
    <property type="match status" value="1"/>
</dbReference>
<comment type="subcellular location">
    <subcellularLocation>
        <location evidence="1">Membrane</location>
        <topology evidence="1">Multi-pass membrane protein</topology>
    </subcellularLocation>
</comment>
<evidence type="ECO:0000256" key="4">
    <source>
        <dbReference type="ARBA" id="ARBA00022840"/>
    </source>
</evidence>
<dbReference type="Gene3D" id="3.40.50.300">
    <property type="entry name" value="P-loop containing nucleotide triphosphate hydrolases"/>
    <property type="match status" value="1"/>
</dbReference>
<dbReference type="PROSITE" id="PS50929">
    <property type="entry name" value="ABC_TM1F"/>
    <property type="match status" value="1"/>
</dbReference>
<dbReference type="Gene3D" id="1.20.1560.10">
    <property type="entry name" value="ABC transporter type 1, transmembrane domain"/>
    <property type="match status" value="1"/>
</dbReference>
<evidence type="ECO:0000256" key="9">
    <source>
        <dbReference type="SAM" id="SignalP"/>
    </source>
</evidence>
<dbReference type="InterPro" id="IPR036640">
    <property type="entry name" value="ABC1_TM_sf"/>
</dbReference>
<dbReference type="InterPro" id="IPR027417">
    <property type="entry name" value="P-loop_NTPase"/>
</dbReference>
<keyword evidence="9" id="KW-0732">Signal</keyword>
<name>A0ABR2YBH2_9CHLO</name>
<feature type="transmembrane region" description="Helical" evidence="8">
    <location>
        <begin position="148"/>
        <end position="167"/>
    </location>
</feature>
<dbReference type="CDD" id="cd03249">
    <property type="entry name" value="ABC_MTABC3_MDL1_MDL2"/>
    <property type="match status" value="1"/>
</dbReference>
<evidence type="ECO:0000259" key="11">
    <source>
        <dbReference type="PROSITE" id="PS50929"/>
    </source>
</evidence>
<dbReference type="Proteomes" id="UP001491310">
    <property type="component" value="Unassembled WGS sequence"/>
</dbReference>
<keyword evidence="6 8" id="KW-0472">Membrane</keyword>
<gene>
    <name evidence="12" type="ORF">WJX75_004547</name>
</gene>
<evidence type="ECO:0000256" key="3">
    <source>
        <dbReference type="ARBA" id="ARBA00022741"/>
    </source>
</evidence>
<organism evidence="12 13">
    <name type="scientific">Coccomyxa subellipsoidea</name>
    <dbReference type="NCBI Taxonomy" id="248742"/>
    <lineage>
        <taxon>Eukaryota</taxon>
        <taxon>Viridiplantae</taxon>
        <taxon>Chlorophyta</taxon>
        <taxon>core chlorophytes</taxon>
        <taxon>Trebouxiophyceae</taxon>
        <taxon>Trebouxiophyceae incertae sedis</taxon>
        <taxon>Coccomyxaceae</taxon>
        <taxon>Coccomyxa</taxon>
    </lineage>
</organism>
<dbReference type="PROSITE" id="PS50893">
    <property type="entry name" value="ABC_TRANSPORTER_2"/>
    <property type="match status" value="1"/>
</dbReference>
<dbReference type="InterPro" id="IPR003439">
    <property type="entry name" value="ABC_transporter-like_ATP-bd"/>
</dbReference>
<dbReference type="PANTHER" id="PTHR43394">
    <property type="entry name" value="ATP-DEPENDENT PERMEASE MDL1, MITOCHONDRIAL"/>
    <property type="match status" value="1"/>
</dbReference>
<feature type="compositionally biased region" description="Polar residues" evidence="7">
    <location>
        <begin position="562"/>
        <end position="573"/>
    </location>
</feature>
<dbReference type="EMBL" id="JALJOT010000017">
    <property type="protein sequence ID" value="KAK9901607.1"/>
    <property type="molecule type" value="Genomic_DNA"/>
</dbReference>
<reference evidence="12 13" key="1">
    <citation type="journal article" date="2024" name="Nat. Commun.">
        <title>Phylogenomics reveals the evolutionary origins of lichenization in chlorophyte algae.</title>
        <authorList>
            <person name="Puginier C."/>
            <person name="Libourel C."/>
            <person name="Otte J."/>
            <person name="Skaloud P."/>
            <person name="Haon M."/>
            <person name="Grisel S."/>
            <person name="Petersen M."/>
            <person name="Berrin J.G."/>
            <person name="Delaux P.M."/>
            <person name="Dal Grande F."/>
            <person name="Keller J."/>
        </authorList>
    </citation>
    <scope>NUCLEOTIDE SEQUENCE [LARGE SCALE GENOMIC DNA]</scope>
    <source>
        <strain evidence="12 13">SAG 216-7</strain>
    </source>
</reference>
<evidence type="ECO:0000313" key="13">
    <source>
        <dbReference type="Proteomes" id="UP001491310"/>
    </source>
</evidence>
<feature type="transmembrane region" description="Helical" evidence="8">
    <location>
        <begin position="229"/>
        <end position="256"/>
    </location>
</feature>
<evidence type="ECO:0000256" key="1">
    <source>
        <dbReference type="ARBA" id="ARBA00004141"/>
    </source>
</evidence>
<dbReference type="PANTHER" id="PTHR43394:SF19">
    <property type="entry name" value="ABC TRANSPORTER B FAMILY"/>
    <property type="match status" value="1"/>
</dbReference>
<dbReference type="InterPro" id="IPR017871">
    <property type="entry name" value="ABC_transporter-like_CS"/>
</dbReference>
<dbReference type="InterPro" id="IPR011527">
    <property type="entry name" value="ABC1_TM_dom"/>
</dbReference>
<evidence type="ECO:0000259" key="10">
    <source>
        <dbReference type="PROSITE" id="PS50893"/>
    </source>
</evidence>
<evidence type="ECO:0000256" key="6">
    <source>
        <dbReference type="ARBA" id="ARBA00023136"/>
    </source>
</evidence>
<keyword evidence="3" id="KW-0547">Nucleotide-binding</keyword>
<dbReference type="SUPFAM" id="SSF90123">
    <property type="entry name" value="ABC transporter transmembrane region"/>
    <property type="match status" value="1"/>
</dbReference>
<comment type="caution">
    <text evidence="12">The sequence shown here is derived from an EMBL/GenBank/DDBJ whole genome shotgun (WGS) entry which is preliminary data.</text>
</comment>
<feature type="domain" description="ABC transmembrane type-1" evidence="11">
    <location>
        <begin position="10"/>
        <end position="291"/>
    </location>
</feature>
<keyword evidence="2 8" id="KW-0812">Transmembrane</keyword>
<keyword evidence="13" id="KW-1185">Reference proteome</keyword>
<keyword evidence="4" id="KW-0067">ATP-binding</keyword>
<feature type="chain" id="PRO_5046618128" evidence="9">
    <location>
        <begin position="22"/>
        <end position="606"/>
    </location>
</feature>
<dbReference type="Pfam" id="PF00664">
    <property type="entry name" value="ABC_membrane"/>
    <property type="match status" value="1"/>
</dbReference>
<evidence type="ECO:0000256" key="2">
    <source>
        <dbReference type="ARBA" id="ARBA00022692"/>
    </source>
</evidence>
<accession>A0ABR2YBH2</accession>
<dbReference type="PROSITE" id="PS00211">
    <property type="entry name" value="ABC_TRANSPORTER_1"/>
    <property type="match status" value="1"/>
</dbReference>
<feature type="compositionally biased region" description="Basic and acidic residues" evidence="7">
    <location>
        <begin position="586"/>
        <end position="596"/>
    </location>
</feature>